<dbReference type="PANTHER" id="PTHR22576:SF37">
    <property type="entry name" value="MUCOSA-ASSOCIATED LYMPHOID TISSUE LYMPHOMA TRANSLOCATION PROTEIN 1"/>
    <property type="match status" value="1"/>
</dbReference>
<sequence length="348" mass="34937">MRVTGPGRSAQGSQGRGSRYAALLLPLLLAATAPAMAETRHLALVVGNGAYAGSAEVPALPGCIGAARDVAVALRGIGFEVAEGSNLGRGEADAAVARFARLLREAPGAIGVAYICGHLAAFNARPFLLPVTATLQRDSDLLTQGVLARLVVDAMLRAQAAGGLVVLDGFLPPNMAPAPVTAGLATLAATAAAGGIGLVATLAAPGPAPTPLPATLGTELAGPQVRLAAVLAGLRARLPPGMVVALGEPTTAVLLAGASPPPPPPRAAVAAPAAAPAAPPALAEDAMEDADRRRVQAALARMGYYLGQPDGRFGPNSRAAIRRFQFEMGTEMTGTLTVPEATRLLGRR</sequence>
<feature type="chain" id="PRO_5015970700" evidence="1">
    <location>
        <begin position="38"/>
        <end position="348"/>
    </location>
</feature>
<reference evidence="4 5" key="1">
    <citation type="submission" date="2018-06" db="EMBL/GenBank/DDBJ databases">
        <title>Genomic Encyclopedia of Archaeal and Bacterial Type Strains, Phase II (KMG-II): from individual species to whole genera.</title>
        <authorList>
            <person name="Goeker M."/>
        </authorList>
    </citation>
    <scope>NUCLEOTIDE SEQUENCE [LARGE SCALE GENOMIC DNA]</scope>
    <source>
        <strain evidence="4 5">DSM 24525</strain>
    </source>
</reference>
<dbReference type="Gene3D" id="1.10.101.10">
    <property type="entry name" value="PGBD-like superfamily/PGBD"/>
    <property type="match status" value="1"/>
</dbReference>
<keyword evidence="5" id="KW-1185">Reference proteome</keyword>
<accession>A0A2W7IVR5</accession>
<dbReference type="EMBL" id="QKYU01000001">
    <property type="protein sequence ID" value="PZW50858.1"/>
    <property type="molecule type" value="Genomic_DNA"/>
</dbReference>
<dbReference type="GO" id="GO:0004197">
    <property type="term" value="F:cysteine-type endopeptidase activity"/>
    <property type="evidence" value="ECO:0007669"/>
    <property type="project" value="InterPro"/>
</dbReference>
<evidence type="ECO:0000313" key="4">
    <source>
        <dbReference type="EMBL" id="PZW50858.1"/>
    </source>
</evidence>
<dbReference type="Gene3D" id="3.40.50.1460">
    <property type="match status" value="1"/>
</dbReference>
<evidence type="ECO:0000313" key="5">
    <source>
        <dbReference type="Proteomes" id="UP000249688"/>
    </source>
</evidence>
<protein>
    <submittedName>
        <fullName evidence="4">Caspase domain-containing protein</fullName>
    </submittedName>
</protein>
<keyword evidence="1" id="KW-0732">Signal</keyword>
<name>A0A2W7IVR5_9PROT</name>
<feature type="domain" description="Peptidase C14 caspase" evidence="2">
    <location>
        <begin position="40"/>
        <end position="119"/>
    </location>
</feature>
<feature type="signal peptide" evidence="1">
    <location>
        <begin position="1"/>
        <end position="37"/>
    </location>
</feature>
<dbReference type="Proteomes" id="UP000249688">
    <property type="component" value="Unassembled WGS sequence"/>
</dbReference>
<dbReference type="InterPro" id="IPR036366">
    <property type="entry name" value="PGBDSf"/>
</dbReference>
<dbReference type="GO" id="GO:0006508">
    <property type="term" value="P:proteolysis"/>
    <property type="evidence" value="ECO:0007669"/>
    <property type="project" value="InterPro"/>
</dbReference>
<dbReference type="InterPro" id="IPR036365">
    <property type="entry name" value="PGBD-like_sf"/>
</dbReference>
<evidence type="ECO:0000259" key="2">
    <source>
        <dbReference type="Pfam" id="PF00656"/>
    </source>
</evidence>
<dbReference type="RefSeq" id="WP_158537040.1">
    <property type="nucleotide sequence ID" value="NZ_QKYU01000001.1"/>
</dbReference>
<organism evidence="4 5">
    <name type="scientific">Humitalea rosea</name>
    <dbReference type="NCBI Taxonomy" id="990373"/>
    <lineage>
        <taxon>Bacteria</taxon>
        <taxon>Pseudomonadati</taxon>
        <taxon>Pseudomonadota</taxon>
        <taxon>Alphaproteobacteria</taxon>
        <taxon>Acetobacterales</taxon>
        <taxon>Roseomonadaceae</taxon>
        <taxon>Humitalea</taxon>
    </lineage>
</organism>
<dbReference type="InterPro" id="IPR002477">
    <property type="entry name" value="Peptidoglycan-bd-like"/>
</dbReference>
<feature type="domain" description="Peptidoglycan binding-like" evidence="3">
    <location>
        <begin position="289"/>
        <end position="336"/>
    </location>
</feature>
<evidence type="ECO:0000256" key="1">
    <source>
        <dbReference type="SAM" id="SignalP"/>
    </source>
</evidence>
<dbReference type="PANTHER" id="PTHR22576">
    <property type="entry name" value="MUCOSA ASSOCIATED LYMPHOID TISSUE LYMPHOMA TRANSLOCATION PROTEIN 1/PARACASPASE"/>
    <property type="match status" value="1"/>
</dbReference>
<proteinExistence type="predicted"/>
<dbReference type="Pfam" id="PF00656">
    <property type="entry name" value="Peptidase_C14"/>
    <property type="match status" value="1"/>
</dbReference>
<dbReference type="AlphaFoldDB" id="A0A2W7IVR5"/>
<dbReference type="Pfam" id="PF01471">
    <property type="entry name" value="PG_binding_1"/>
    <property type="match status" value="1"/>
</dbReference>
<evidence type="ECO:0000259" key="3">
    <source>
        <dbReference type="Pfam" id="PF01471"/>
    </source>
</evidence>
<dbReference type="SUPFAM" id="SSF52129">
    <property type="entry name" value="Caspase-like"/>
    <property type="match status" value="1"/>
</dbReference>
<gene>
    <name evidence="4" type="ORF">C8P66_10171</name>
</gene>
<comment type="caution">
    <text evidence="4">The sequence shown here is derived from an EMBL/GenBank/DDBJ whole genome shotgun (WGS) entry which is preliminary data.</text>
</comment>
<dbReference type="OrthoDB" id="7283865at2"/>
<dbReference type="InterPro" id="IPR052039">
    <property type="entry name" value="Caspase-related_regulators"/>
</dbReference>
<dbReference type="InterPro" id="IPR029030">
    <property type="entry name" value="Caspase-like_dom_sf"/>
</dbReference>
<dbReference type="SUPFAM" id="SSF47090">
    <property type="entry name" value="PGBD-like"/>
    <property type="match status" value="1"/>
</dbReference>
<dbReference type="InterPro" id="IPR011600">
    <property type="entry name" value="Pept_C14_caspase"/>
</dbReference>